<evidence type="ECO:0000256" key="1">
    <source>
        <dbReference type="ARBA" id="ARBA00000085"/>
    </source>
</evidence>
<dbReference type="FunFam" id="3.30.565.10:FF:000006">
    <property type="entry name" value="Sensor histidine kinase WalK"/>
    <property type="match status" value="1"/>
</dbReference>
<dbReference type="InterPro" id="IPR004358">
    <property type="entry name" value="Sig_transdc_His_kin-like_C"/>
</dbReference>
<protein>
    <recommendedName>
        <fullName evidence="2">histidine kinase</fullName>
        <ecNumber evidence="2">2.7.13.3</ecNumber>
    </recommendedName>
</protein>
<dbReference type="SMART" id="SM00388">
    <property type="entry name" value="HisKA"/>
    <property type="match status" value="1"/>
</dbReference>
<dbReference type="STRING" id="1244869.H261_19009"/>
<dbReference type="PROSITE" id="PS50109">
    <property type="entry name" value="HIS_KIN"/>
    <property type="match status" value="1"/>
</dbReference>
<comment type="catalytic activity">
    <reaction evidence="1">
        <text>ATP + protein L-histidine = ADP + protein N-phospho-L-histidine.</text>
        <dbReference type="EC" id="2.7.13.3"/>
    </reaction>
</comment>
<evidence type="ECO:0000256" key="3">
    <source>
        <dbReference type="ARBA" id="ARBA00022553"/>
    </source>
</evidence>
<dbReference type="Pfam" id="PF00512">
    <property type="entry name" value="HisKA"/>
    <property type="match status" value="1"/>
</dbReference>
<name>M2Z1Z7_9PROT</name>
<feature type="domain" description="Histidine kinase" evidence="6">
    <location>
        <begin position="17"/>
        <end position="234"/>
    </location>
</feature>
<evidence type="ECO:0000313" key="8">
    <source>
        <dbReference type="Proteomes" id="UP000011744"/>
    </source>
</evidence>
<dbReference type="PRINTS" id="PR00344">
    <property type="entry name" value="BCTRLSENSOR"/>
</dbReference>
<dbReference type="EMBL" id="AONQ01000070">
    <property type="protein sequence ID" value="EME68330.1"/>
    <property type="molecule type" value="Genomic_DNA"/>
</dbReference>
<accession>M2Z1Z7</accession>
<dbReference type="PANTHER" id="PTHR43304:SF1">
    <property type="entry name" value="PAC DOMAIN-CONTAINING PROTEIN"/>
    <property type="match status" value="1"/>
</dbReference>
<dbReference type="EC" id="2.7.13.3" evidence="2"/>
<dbReference type="AlphaFoldDB" id="M2Z1Z7"/>
<gene>
    <name evidence="7" type="ORF">H261_19009</name>
</gene>
<dbReference type="Gene3D" id="3.30.565.10">
    <property type="entry name" value="Histidine kinase-like ATPase, C-terminal domain"/>
    <property type="match status" value="1"/>
</dbReference>
<keyword evidence="5 7" id="KW-0418">Kinase</keyword>
<dbReference type="RefSeq" id="WP_008620715.1">
    <property type="nucleotide sequence ID" value="NZ_AONQ01000070.1"/>
</dbReference>
<dbReference type="eggNOG" id="COG4251">
    <property type="taxonomic scope" value="Bacteria"/>
</dbReference>
<dbReference type="Gene3D" id="1.10.287.130">
    <property type="match status" value="1"/>
</dbReference>
<evidence type="ECO:0000259" key="6">
    <source>
        <dbReference type="PROSITE" id="PS50109"/>
    </source>
</evidence>
<keyword evidence="4" id="KW-0808">Transferase</keyword>
<keyword evidence="8" id="KW-1185">Reference proteome</keyword>
<evidence type="ECO:0000256" key="2">
    <source>
        <dbReference type="ARBA" id="ARBA00012438"/>
    </source>
</evidence>
<dbReference type="PATRIC" id="fig|1244869.3.peg.3793"/>
<sequence length="237" mass="26585">MTAKALLHQLLGHDPYVASHDLREPLRMVSSYLSLLERRYSDQLDEAAREFIGFARDGAKRLDRLVLDLLELSRVNRCGEAITAMPIMPAVQLALTNLGMAIKDSGATITVDDAIRSSWVMGDPTQVMRLFQNLIGNALKYRKPDVTPIIRIDGRHLDRHWEFSVGDNGIGIAPEYFERIFGIFQRLHAREEYDGTGIGLAISKKIIERHSGSIWLASMPDDGTTFYFTLPEGSVPT</sequence>
<comment type="caution">
    <text evidence="7">The sequence shown here is derived from an EMBL/GenBank/DDBJ whole genome shotgun (WGS) entry which is preliminary data.</text>
</comment>
<dbReference type="SMART" id="SM00387">
    <property type="entry name" value="HATPase_c"/>
    <property type="match status" value="1"/>
</dbReference>
<dbReference type="Proteomes" id="UP000011744">
    <property type="component" value="Unassembled WGS sequence"/>
</dbReference>
<dbReference type="InterPro" id="IPR036097">
    <property type="entry name" value="HisK_dim/P_sf"/>
</dbReference>
<dbReference type="OrthoDB" id="9784218at2"/>
<dbReference type="Pfam" id="PF02518">
    <property type="entry name" value="HATPase_c"/>
    <property type="match status" value="1"/>
</dbReference>
<proteinExistence type="predicted"/>
<evidence type="ECO:0000256" key="5">
    <source>
        <dbReference type="ARBA" id="ARBA00022777"/>
    </source>
</evidence>
<organism evidence="7 8">
    <name type="scientific">Paramagnetospirillum caucaseum</name>
    <dbReference type="NCBI Taxonomy" id="1244869"/>
    <lineage>
        <taxon>Bacteria</taxon>
        <taxon>Pseudomonadati</taxon>
        <taxon>Pseudomonadota</taxon>
        <taxon>Alphaproteobacteria</taxon>
        <taxon>Rhodospirillales</taxon>
        <taxon>Magnetospirillaceae</taxon>
        <taxon>Paramagnetospirillum</taxon>
    </lineage>
</organism>
<dbReference type="GO" id="GO:0000155">
    <property type="term" value="F:phosphorelay sensor kinase activity"/>
    <property type="evidence" value="ECO:0007669"/>
    <property type="project" value="InterPro"/>
</dbReference>
<dbReference type="SUPFAM" id="SSF47384">
    <property type="entry name" value="Homodimeric domain of signal transducing histidine kinase"/>
    <property type="match status" value="1"/>
</dbReference>
<dbReference type="InterPro" id="IPR005467">
    <property type="entry name" value="His_kinase_dom"/>
</dbReference>
<dbReference type="SUPFAM" id="SSF55874">
    <property type="entry name" value="ATPase domain of HSP90 chaperone/DNA topoisomerase II/histidine kinase"/>
    <property type="match status" value="1"/>
</dbReference>
<dbReference type="InterPro" id="IPR003661">
    <property type="entry name" value="HisK_dim/P_dom"/>
</dbReference>
<evidence type="ECO:0000313" key="7">
    <source>
        <dbReference type="EMBL" id="EME68330.1"/>
    </source>
</evidence>
<dbReference type="PANTHER" id="PTHR43304">
    <property type="entry name" value="PHYTOCHROME-LIKE PROTEIN CPH1"/>
    <property type="match status" value="1"/>
</dbReference>
<dbReference type="InterPro" id="IPR003594">
    <property type="entry name" value="HATPase_dom"/>
</dbReference>
<evidence type="ECO:0000256" key="4">
    <source>
        <dbReference type="ARBA" id="ARBA00022679"/>
    </source>
</evidence>
<dbReference type="InterPro" id="IPR036890">
    <property type="entry name" value="HATPase_C_sf"/>
</dbReference>
<reference evidence="7 8" key="1">
    <citation type="journal article" date="2014" name="Genome Announc.">
        <title>Draft Genome Sequence of Magnetospirillum sp. Strain SO-1, a Freshwater Magnetotactic Bacterium Isolated from the Ol'khovka River, Russia.</title>
        <authorList>
            <person name="Grouzdev D.S."/>
            <person name="Dziuba M.V."/>
            <person name="Sukhacheva M.S."/>
            <person name="Mardanov A.V."/>
            <person name="Beletskiy A.V."/>
            <person name="Kuznetsov B.B."/>
            <person name="Skryabin K.G."/>
        </authorList>
    </citation>
    <scope>NUCLEOTIDE SEQUENCE [LARGE SCALE GENOMIC DNA]</scope>
    <source>
        <strain evidence="7 8">SO-1</strain>
    </source>
</reference>
<dbReference type="InterPro" id="IPR052162">
    <property type="entry name" value="Sensor_kinase/Photoreceptor"/>
</dbReference>
<keyword evidence="3" id="KW-0597">Phosphoprotein</keyword>